<dbReference type="Pfam" id="PF10419">
    <property type="entry name" value="TFIIIC_sub6"/>
    <property type="match status" value="1"/>
</dbReference>
<dbReference type="OrthoDB" id="1877767at2759"/>
<reference evidence="3 4" key="1">
    <citation type="journal article" date="2015" name="Genome Biol. Evol.">
        <title>Phylogenomic analyses indicate that early fungi evolved digesting cell walls of algal ancestors of land plants.</title>
        <authorList>
            <person name="Chang Y."/>
            <person name="Wang S."/>
            <person name="Sekimoto S."/>
            <person name="Aerts A.L."/>
            <person name="Choi C."/>
            <person name="Clum A."/>
            <person name="LaButti K.M."/>
            <person name="Lindquist E.A."/>
            <person name="Yee Ngan C."/>
            <person name="Ohm R.A."/>
            <person name="Salamov A.A."/>
            <person name="Grigoriev I.V."/>
            <person name="Spatafora J.W."/>
            <person name="Berbee M.L."/>
        </authorList>
    </citation>
    <scope>NUCLEOTIDE SEQUENCE [LARGE SCALE GENOMIC DNA]</scope>
    <source>
        <strain evidence="3 4">NRRL 28638</strain>
    </source>
</reference>
<gene>
    <name evidence="3" type="ORF">CONCODRAFT_71838</name>
</gene>
<dbReference type="GO" id="GO:0000127">
    <property type="term" value="C:transcription factor TFIIIC complex"/>
    <property type="evidence" value="ECO:0007669"/>
    <property type="project" value="TreeGrafter"/>
</dbReference>
<dbReference type="AlphaFoldDB" id="A0A137P1W2"/>
<evidence type="ECO:0000313" key="3">
    <source>
        <dbReference type="EMBL" id="KXN69002.1"/>
    </source>
</evidence>
<evidence type="ECO:0000256" key="1">
    <source>
        <dbReference type="SAM" id="MobiDB-lite"/>
    </source>
</evidence>
<dbReference type="InterPro" id="IPR042771">
    <property type="entry name" value="GTF3C6-like"/>
</dbReference>
<sequence>MLDTHNLKKVDSDDEYEIYEEETYVTMEFDSDKWGTLPKPGQTYCMTGLDTDQPYFQAADTTFRGQYDEAIGTDILLVVPNNFLNKDNNTSGNSNKNENEQENQLKYLTHTTKKLNMLQIDLLAKKTKDEGINADQEAKPNYPFDSYDVMDLD</sequence>
<dbReference type="PANTHER" id="PTHR21860">
    <property type="entry name" value="TRANSCRIPTION INITIATION FACTOR IIIC TFIIIC , POLYPEPTIDE 6-RELATED"/>
    <property type="match status" value="1"/>
</dbReference>
<dbReference type="EMBL" id="KQ964552">
    <property type="protein sequence ID" value="KXN69002.1"/>
    <property type="molecule type" value="Genomic_DNA"/>
</dbReference>
<evidence type="ECO:0000259" key="2">
    <source>
        <dbReference type="Pfam" id="PF10419"/>
    </source>
</evidence>
<feature type="domain" description="Transcription factor TFIIIC triple barrel" evidence="2">
    <location>
        <begin position="20"/>
        <end position="121"/>
    </location>
</feature>
<accession>A0A137P1W2</accession>
<dbReference type="Proteomes" id="UP000070444">
    <property type="component" value="Unassembled WGS sequence"/>
</dbReference>
<organism evidence="3 4">
    <name type="scientific">Conidiobolus coronatus (strain ATCC 28846 / CBS 209.66 / NRRL 28638)</name>
    <name type="common">Delacroixia coronata</name>
    <dbReference type="NCBI Taxonomy" id="796925"/>
    <lineage>
        <taxon>Eukaryota</taxon>
        <taxon>Fungi</taxon>
        <taxon>Fungi incertae sedis</taxon>
        <taxon>Zoopagomycota</taxon>
        <taxon>Entomophthoromycotina</taxon>
        <taxon>Entomophthoromycetes</taxon>
        <taxon>Entomophthorales</taxon>
        <taxon>Ancylistaceae</taxon>
        <taxon>Conidiobolus</taxon>
    </lineage>
</organism>
<dbReference type="PANTHER" id="PTHR21860:SF2">
    <property type="entry name" value="GENERAL TRANSCRIPTION FACTOR 3C POLYPEPTIDE 6"/>
    <property type="match status" value="1"/>
</dbReference>
<feature type="region of interest" description="Disordered" evidence="1">
    <location>
        <begin position="132"/>
        <end position="153"/>
    </location>
</feature>
<dbReference type="InterPro" id="IPR019481">
    <property type="entry name" value="TFIIIC_triple_barrel"/>
</dbReference>
<keyword evidence="4" id="KW-1185">Reference proteome</keyword>
<name>A0A137P1W2_CONC2</name>
<dbReference type="STRING" id="796925.A0A137P1W2"/>
<protein>
    <recommendedName>
        <fullName evidence="2">Transcription factor TFIIIC triple barrel domain-containing protein</fullName>
    </recommendedName>
</protein>
<proteinExistence type="predicted"/>
<dbReference type="Gene3D" id="2.60.40.4370">
    <property type="match status" value="1"/>
</dbReference>
<evidence type="ECO:0000313" key="4">
    <source>
        <dbReference type="Proteomes" id="UP000070444"/>
    </source>
</evidence>
<dbReference type="GO" id="GO:0006383">
    <property type="term" value="P:transcription by RNA polymerase III"/>
    <property type="evidence" value="ECO:0007669"/>
    <property type="project" value="InterPro"/>
</dbReference>